<sequence length="350" mass="39817">MSGSEETKPTTTGLLPASHWKSLNVEEDDHSDASSFASSNASSTTSLRDSILEYRKILGRTYHHELGDAENWTPNDDKHTESMELVHYLTLVAMKNKLFHAPLNTDKLKKVLDVGTGTGHWAIDFGDQYPNVEVTGTDITPIQPAWTPPNVSWEIDDANQDWTWPENTFDFIHVRYLMGCIRNWKKFYQDAFRCLKPGGWLEHHESSSSWYSDTEGVGPDHTVAEDSPVGQTVKIFQSSGERIGRTFRVFEDELQQKLMKEVGFVDIGFKNYDVPIGSWPEDPEQKQLGILGGEALLGDLEGYMLYVLTKVEGWSEDEARTFTAHVRAQLRKPGFNPYFKRRAVWGRKPE</sequence>
<evidence type="ECO:0000256" key="2">
    <source>
        <dbReference type="SAM" id="MobiDB-lite"/>
    </source>
</evidence>
<dbReference type="OrthoDB" id="2013972at2759"/>
<dbReference type="Gene3D" id="3.40.50.150">
    <property type="entry name" value="Vaccinia Virus protein VP39"/>
    <property type="match status" value="1"/>
</dbReference>
<dbReference type="SUPFAM" id="SSF53335">
    <property type="entry name" value="S-adenosyl-L-methionine-dependent methyltransferases"/>
    <property type="match status" value="1"/>
</dbReference>
<proteinExistence type="inferred from homology"/>
<dbReference type="RefSeq" id="XP_006690755.1">
    <property type="nucleotide sequence ID" value="XM_006690692.1"/>
</dbReference>
<dbReference type="eggNOG" id="ENOG502QSKG">
    <property type="taxonomic scope" value="Eukaryota"/>
</dbReference>
<protein>
    <recommendedName>
        <fullName evidence="5">Methyltransferase-like protein</fullName>
    </recommendedName>
</protein>
<accession>G0RZ85</accession>
<dbReference type="Proteomes" id="UP000008066">
    <property type="component" value="Unassembled WGS sequence"/>
</dbReference>
<evidence type="ECO:0000256" key="1">
    <source>
        <dbReference type="ARBA" id="ARBA00038158"/>
    </source>
</evidence>
<dbReference type="HOGENOM" id="CLU_010595_0_0_1"/>
<gene>
    <name evidence="3" type="ORF">CTHT_0002070</name>
</gene>
<keyword evidence="4" id="KW-1185">Reference proteome</keyword>
<dbReference type="OMA" id="KYVWAQK"/>
<feature type="region of interest" description="Disordered" evidence="2">
    <location>
        <begin position="1"/>
        <end position="23"/>
    </location>
</feature>
<evidence type="ECO:0000313" key="4">
    <source>
        <dbReference type="Proteomes" id="UP000008066"/>
    </source>
</evidence>
<evidence type="ECO:0000313" key="3">
    <source>
        <dbReference type="EMBL" id="EGS23513.1"/>
    </source>
</evidence>
<comment type="similarity">
    <text evidence="1">Belongs to the methyltransferase superfamily. LaeA methyltransferase family.</text>
</comment>
<evidence type="ECO:0008006" key="5">
    <source>
        <dbReference type="Google" id="ProtNLM"/>
    </source>
</evidence>
<dbReference type="EMBL" id="GL988032">
    <property type="protein sequence ID" value="EGS23513.1"/>
    <property type="molecule type" value="Genomic_DNA"/>
</dbReference>
<organism evidence="4">
    <name type="scientific">Chaetomium thermophilum (strain DSM 1495 / CBS 144.50 / IMI 039719)</name>
    <name type="common">Thermochaetoides thermophila</name>
    <dbReference type="NCBI Taxonomy" id="759272"/>
    <lineage>
        <taxon>Eukaryota</taxon>
        <taxon>Fungi</taxon>
        <taxon>Dikarya</taxon>
        <taxon>Ascomycota</taxon>
        <taxon>Pezizomycotina</taxon>
        <taxon>Sordariomycetes</taxon>
        <taxon>Sordariomycetidae</taxon>
        <taxon>Sordariales</taxon>
        <taxon>Chaetomiaceae</taxon>
        <taxon>Thermochaetoides</taxon>
    </lineage>
</organism>
<dbReference type="CDD" id="cd02440">
    <property type="entry name" value="AdoMet_MTases"/>
    <property type="match status" value="1"/>
</dbReference>
<dbReference type="GO" id="GO:0008168">
    <property type="term" value="F:methyltransferase activity"/>
    <property type="evidence" value="ECO:0007669"/>
    <property type="project" value="TreeGrafter"/>
</dbReference>
<dbReference type="PANTHER" id="PTHR43591:SF10">
    <property type="entry name" value="ABC TRANSMEMBRANE TYPE-1 DOMAIN-CONTAINING PROTEIN-RELATED"/>
    <property type="match status" value="1"/>
</dbReference>
<name>G0RZ85_CHATD</name>
<dbReference type="KEGG" id="cthr:CTHT_0002070"/>
<dbReference type="InterPro" id="IPR029063">
    <property type="entry name" value="SAM-dependent_MTases_sf"/>
</dbReference>
<dbReference type="GeneID" id="18254245"/>
<dbReference type="PANTHER" id="PTHR43591">
    <property type="entry name" value="METHYLTRANSFERASE"/>
    <property type="match status" value="1"/>
</dbReference>
<dbReference type="AlphaFoldDB" id="G0RZ85"/>
<reference evidence="3 4" key="1">
    <citation type="journal article" date="2011" name="Cell">
        <title>Insight into structure and assembly of the nuclear pore complex by utilizing the genome of a eukaryotic thermophile.</title>
        <authorList>
            <person name="Amlacher S."/>
            <person name="Sarges P."/>
            <person name="Flemming D."/>
            <person name="van Noort V."/>
            <person name="Kunze R."/>
            <person name="Devos D.P."/>
            <person name="Arumugam M."/>
            <person name="Bork P."/>
            <person name="Hurt E."/>
        </authorList>
    </citation>
    <scope>NUCLEOTIDE SEQUENCE [LARGE SCALE GENOMIC DNA]</scope>
    <source>
        <strain evidence="4">DSM 1495 / CBS 144.50 / IMI 039719</strain>
    </source>
</reference>
<dbReference type="Pfam" id="PF13489">
    <property type="entry name" value="Methyltransf_23"/>
    <property type="match status" value="1"/>
</dbReference>